<evidence type="ECO:0000256" key="1">
    <source>
        <dbReference type="SAM" id="MobiDB-lite"/>
    </source>
</evidence>
<organism evidence="2 3">
    <name type="scientific">Actinacidiphila oryziradicis</name>
    <dbReference type="NCBI Taxonomy" id="2571141"/>
    <lineage>
        <taxon>Bacteria</taxon>
        <taxon>Bacillati</taxon>
        <taxon>Actinomycetota</taxon>
        <taxon>Actinomycetes</taxon>
        <taxon>Kitasatosporales</taxon>
        <taxon>Streptomycetaceae</taxon>
        <taxon>Actinacidiphila</taxon>
    </lineage>
</organism>
<sequence>MAPRAENEPVGPGIGEGPAKAINVSLPEGTVRALREMAGPRGVSALIATAVEEHLRHQATATYLAEYEDKHGAFTDDEKRAAAVWAGRSKPPTC</sequence>
<evidence type="ECO:0000313" key="3">
    <source>
        <dbReference type="Proteomes" id="UP000305778"/>
    </source>
</evidence>
<proteinExistence type="predicted"/>
<feature type="region of interest" description="Disordered" evidence="1">
    <location>
        <begin position="1"/>
        <end position="21"/>
    </location>
</feature>
<reference evidence="2 3" key="1">
    <citation type="submission" date="2019-04" db="EMBL/GenBank/DDBJ databases">
        <title>Streptomyces oryziradicis sp. nov., a novel actinomycete isolated from rhizosphere soil of rice (Oryza sativa L.).</title>
        <authorList>
            <person name="Li C."/>
        </authorList>
    </citation>
    <scope>NUCLEOTIDE SEQUENCE [LARGE SCALE GENOMIC DNA]</scope>
    <source>
        <strain evidence="2 3">NEAU-C40</strain>
    </source>
</reference>
<gene>
    <name evidence="2" type="ORF">FCI23_36630</name>
</gene>
<accession>A0A4U0S2S9</accession>
<dbReference type="EMBL" id="SUMC01000055">
    <property type="protein sequence ID" value="TKA03190.1"/>
    <property type="molecule type" value="Genomic_DNA"/>
</dbReference>
<dbReference type="OrthoDB" id="4267235at2"/>
<keyword evidence="3" id="KW-1185">Reference proteome</keyword>
<evidence type="ECO:0000313" key="2">
    <source>
        <dbReference type="EMBL" id="TKA03190.1"/>
    </source>
</evidence>
<name>A0A4U0S2S9_9ACTN</name>
<protein>
    <recommendedName>
        <fullName evidence="4">CopG family transcriptional regulator</fullName>
    </recommendedName>
</protein>
<dbReference type="AlphaFoldDB" id="A0A4U0S2S9"/>
<dbReference type="CDD" id="cd21631">
    <property type="entry name" value="RHH_CopG_NikR-like"/>
    <property type="match status" value="1"/>
</dbReference>
<dbReference type="Proteomes" id="UP000305778">
    <property type="component" value="Unassembled WGS sequence"/>
</dbReference>
<evidence type="ECO:0008006" key="4">
    <source>
        <dbReference type="Google" id="ProtNLM"/>
    </source>
</evidence>
<comment type="caution">
    <text evidence="2">The sequence shown here is derived from an EMBL/GenBank/DDBJ whole genome shotgun (WGS) entry which is preliminary data.</text>
</comment>